<proteinExistence type="predicted"/>
<protein>
    <recommendedName>
        <fullName evidence="3">DUF4258 domain-containing protein</fullName>
    </recommendedName>
</protein>
<dbReference type="KEGG" id="smul:SMUL_0630"/>
<gene>
    <name evidence="1" type="ORF">SMUL_0630</name>
</gene>
<evidence type="ECO:0008006" key="3">
    <source>
        <dbReference type="Google" id="ProtNLM"/>
    </source>
</evidence>
<dbReference type="Proteomes" id="UP000019322">
    <property type="component" value="Chromosome"/>
</dbReference>
<evidence type="ECO:0000313" key="2">
    <source>
        <dbReference type="Proteomes" id="UP000019322"/>
    </source>
</evidence>
<dbReference type="RefSeq" id="WP_084613067.1">
    <property type="nucleotide sequence ID" value="NZ_CP007201.1"/>
</dbReference>
<dbReference type="InterPro" id="IPR025354">
    <property type="entry name" value="DUF4258"/>
</dbReference>
<dbReference type="Pfam" id="PF14076">
    <property type="entry name" value="DUF4258"/>
    <property type="match status" value="1"/>
</dbReference>
<sequence length="84" mass="9803">MKYKLTGHAIDVMTSRGITIEWIERAVESPSFHTSISDFEEHFFKTIEEVSNWCLKVVVNPTSMKIVTAYFDRNMRKKGCKDEN</sequence>
<name>A0AA86DYR2_SULMK</name>
<dbReference type="AlphaFoldDB" id="A0AA86DYR2"/>
<evidence type="ECO:0000313" key="1">
    <source>
        <dbReference type="EMBL" id="AHJ11905.1"/>
    </source>
</evidence>
<reference evidence="1 2" key="1">
    <citation type="journal article" date="2014" name="Environ. Microbiol.">
        <title>Insights into organohalide respiration and the versatile catabolism of Sulfurospirillum multivorans gained from comparative genomics and physiological studies.</title>
        <authorList>
            <person name="Goris T."/>
            <person name="Schubert T."/>
            <person name="Gadkari J."/>
            <person name="Wubet T."/>
            <person name="Tarkka M."/>
            <person name="Buscot F."/>
            <person name="Adrian L."/>
            <person name="Diekert G."/>
        </authorList>
    </citation>
    <scope>NUCLEOTIDE SEQUENCE [LARGE SCALE GENOMIC DNA]</scope>
    <source>
        <strain evidence="2">DM 12446 / JCM 15788 / NBRC 109480</strain>
    </source>
</reference>
<organism evidence="1 2">
    <name type="scientific">Sulfurospirillum multivorans (strain DM 12446 / JCM 15788 / NBRC 109480)</name>
    <dbReference type="NCBI Taxonomy" id="1150621"/>
    <lineage>
        <taxon>Bacteria</taxon>
        <taxon>Pseudomonadati</taxon>
        <taxon>Campylobacterota</taxon>
        <taxon>Epsilonproteobacteria</taxon>
        <taxon>Campylobacterales</taxon>
        <taxon>Sulfurospirillaceae</taxon>
        <taxon>Sulfurospirillum</taxon>
    </lineage>
</organism>
<dbReference type="EMBL" id="CP007201">
    <property type="protein sequence ID" value="AHJ11905.1"/>
    <property type="molecule type" value="Genomic_DNA"/>
</dbReference>
<accession>A0AA86DYR2</accession>